<dbReference type="CDD" id="cd04301">
    <property type="entry name" value="NAT_SF"/>
    <property type="match status" value="1"/>
</dbReference>
<reference evidence="2 3" key="1">
    <citation type="journal article" date="2023" name="Genome Announc.">
        <title>Pan-Genome Analyses of the Genus Cohnella and Proposal of the Novel Species Cohnella silvisoli sp. nov., Isolated from Forest Soil.</title>
        <authorList>
            <person name="Wang C."/>
            <person name="Mao L."/>
            <person name="Bao G."/>
            <person name="Zhu H."/>
        </authorList>
    </citation>
    <scope>NUCLEOTIDE SEQUENCE [LARGE SCALE GENOMIC DNA]</scope>
    <source>
        <strain evidence="2 3">NL03-T5-1</strain>
    </source>
</reference>
<gene>
    <name evidence="2" type="ORF">QJS35_27530</name>
</gene>
<evidence type="ECO:0000313" key="2">
    <source>
        <dbReference type="EMBL" id="MEQ4486137.1"/>
    </source>
</evidence>
<feature type="domain" description="N-acetyltransferase" evidence="1">
    <location>
        <begin position="2"/>
        <end position="160"/>
    </location>
</feature>
<dbReference type="RefSeq" id="WP_232189212.1">
    <property type="nucleotide sequence ID" value="NZ_JAIOAP010000018.1"/>
</dbReference>
<evidence type="ECO:0000313" key="3">
    <source>
        <dbReference type="Proteomes" id="UP001493487"/>
    </source>
</evidence>
<dbReference type="InterPro" id="IPR016181">
    <property type="entry name" value="Acyl_CoA_acyltransferase"/>
</dbReference>
<dbReference type="SUPFAM" id="SSF55729">
    <property type="entry name" value="Acyl-CoA N-acyltransferases (Nat)"/>
    <property type="match status" value="1"/>
</dbReference>
<dbReference type="PANTHER" id="PTHR43415:SF3">
    <property type="entry name" value="GNAT-FAMILY ACETYLTRANSFERASE"/>
    <property type="match status" value="1"/>
</dbReference>
<proteinExistence type="predicted"/>
<dbReference type="Pfam" id="PF00583">
    <property type="entry name" value="Acetyltransf_1"/>
    <property type="match status" value="1"/>
</dbReference>
<accession>A0ABV1L263</accession>
<dbReference type="Gene3D" id="3.40.630.30">
    <property type="match status" value="1"/>
</dbReference>
<organism evidence="2 3">
    <name type="scientific">Cohnella silvisoli</name>
    <dbReference type="NCBI Taxonomy" id="2873699"/>
    <lineage>
        <taxon>Bacteria</taxon>
        <taxon>Bacillati</taxon>
        <taxon>Bacillota</taxon>
        <taxon>Bacilli</taxon>
        <taxon>Bacillales</taxon>
        <taxon>Paenibacillaceae</taxon>
        <taxon>Cohnella</taxon>
    </lineage>
</organism>
<name>A0ABV1L263_9BACL</name>
<dbReference type="PANTHER" id="PTHR43415">
    <property type="entry name" value="SPERMIDINE N(1)-ACETYLTRANSFERASE"/>
    <property type="match status" value="1"/>
</dbReference>
<dbReference type="Proteomes" id="UP001493487">
    <property type="component" value="Unassembled WGS sequence"/>
</dbReference>
<keyword evidence="3" id="KW-1185">Reference proteome</keyword>
<comment type="caution">
    <text evidence="2">The sequence shown here is derived from an EMBL/GenBank/DDBJ whole genome shotgun (WGS) entry which is preliminary data.</text>
</comment>
<dbReference type="PROSITE" id="PS51186">
    <property type="entry name" value="GNAT"/>
    <property type="match status" value="1"/>
</dbReference>
<dbReference type="InterPro" id="IPR000182">
    <property type="entry name" value="GNAT_dom"/>
</dbReference>
<dbReference type="EMBL" id="JASKHM010000019">
    <property type="protein sequence ID" value="MEQ4486137.1"/>
    <property type="molecule type" value="Genomic_DNA"/>
</dbReference>
<protein>
    <submittedName>
        <fullName evidence="2">GNAT family N-acetyltransferase</fullName>
    </submittedName>
</protein>
<sequence length="160" mass="18468">MLSHRTLSNADLETICSFPQNPEELFYMGPKFHYPLTPDQIVRVLENRFSPTVIINTSTMESIAYANLYDIDDKESICWLGNVIVSPEYRNKGIAEFLINTMTHKAKNEYGISKMKLFCHNTNTRGLIFYCKYGFKPCGNKIIISQENKKIVAIEMEKEL</sequence>
<evidence type="ECO:0000259" key="1">
    <source>
        <dbReference type="PROSITE" id="PS51186"/>
    </source>
</evidence>